<organism evidence="1 2">
    <name type="scientific">Apibacter mensalis</name>
    <dbReference type="NCBI Taxonomy" id="1586267"/>
    <lineage>
        <taxon>Bacteria</taxon>
        <taxon>Pseudomonadati</taxon>
        <taxon>Bacteroidota</taxon>
        <taxon>Flavobacteriia</taxon>
        <taxon>Flavobacteriales</taxon>
        <taxon>Weeksellaceae</taxon>
        <taxon>Apibacter</taxon>
    </lineage>
</organism>
<evidence type="ECO:0000313" key="1">
    <source>
        <dbReference type="EMBL" id="CVK17136.1"/>
    </source>
</evidence>
<accession>A0A0X3ARX0</accession>
<sequence length="186" mass="21490">MTTYYKLEIIKTGATLKLSFRGGKFLRLEHVSGKLNESQLRQIGLLIPPNESQLENYINSLIDKVSYTKIEKGRSLYTLFINEWINFYTQHFGYAPKFSPIDGVSLKSIISYLKTLTGSEDEALALWEAILYNWKQLDEFHQKNTDLKYINSRINVILQNVKRNTTKKQAGVSGEYLQSVIRDLQS</sequence>
<protein>
    <submittedName>
        <fullName evidence="1">Uncharacterized protein</fullName>
    </submittedName>
</protein>
<proteinExistence type="predicted"/>
<dbReference type="Proteomes" id="UP000182761">
    <property type="component" value="Unassembled WGS sequence"/>
</dbReference>
<reference evidence="1 2" key="1">
    <citation type="submission" date="2016-01" db="EMBL/GenBank/DDBJ databases">
        <authorList>
            <person name="McClelland M."/>
            <person name="Jain A."/>
            <person name="Saraogi P."/>
            <person name="Mendelson R."/>
            <person name="Westerman R."/>
            <person name="SanMiguel P."/>
            <person name="Csonka L."/>
        </authorList>
    </citation>
    <scope>NUCLEOTIDE SEQUENCE [LARGE SCALE GENOMIC DNA]</scope>
    <source>
        <strain evidence="1 2">R-53146</strain>
    </source>
</reference>
<dbReference type="RefSeq" id="WP_055426305.1">
    <property type="nucleotide sequence ID" value="NZ_FCOR01000017.1"/>
</dbReference>
<dbReference type="STRING" id="1586267.GCA_001418685_02002"/>
<evidence type="ECO:0000313" key="2">
    <source>
        <dbReference type="Proteomes" id="UP000182761"/>
    </source>
</evidence>
<gene>
    <name evidence="1" type="ORF">Ga0061079_1174</name>
</gene>
<dbReference type="OrthoDB" id="1452210at2"/>
<keyword evidence="2" id="KW-1185">Reference proteome</keyword>
<dbReference type="EMBL" id="FCOR01000017">
    <property type="protein sequence ID" value="CVK17136.1"/>
    <property type="molecule type" value="Genomic_DNA"/>
</dbReference>
<name>A0A0X3ARX0_9FLAO</name>
<dbReference type="AlphaFoldDB" id="A0A0X3ARX0"/>